<dbReference type="AlphaFoldDB" id="D5BYA5"/>
<protein>
    <submittedName>
        <fullName evidence="2">HNH endonuclease</fullName>
    </submittedName>
</protein>
<evidence type="ECO:0000259" key="1">
    <source>
        <dbReference type="SMART" id="SM00507"/>
    </source>
</evidence>
<dbReference type="InterPro" id="IPR047693">
    <property type="entry name" value="RNA-guided_IscB-like"/>
</dbReference>
<dbReference type="InterPro" id="IPR052892">
    <property type="entry name" value="NA-targeting_endonuclease"/>
</dbReference>
<dbReference type="PANTHER" id="PTHR33877">
    <property type="entry name" value="SLL1193 PROTEIN"/>
    <property type="match status" value="1"/>
</dbReference>
<dbReference type="RefSeq" id="WP_013031982.1">
    <property type="nucleotide sequence ID" value="NC_013960.1"/>
</dbReference>
<evidence type="ECO:0000313" key="2">
    <source>
        <dbReference type="EMBL" id="ADE14088.1"/>
    </source>
</evidence>
<dbReference type="OrthoDB" id="9802901at2"/>
<keyword evidence="2" id="KW-0540">Nuclease</keyword>
<dbReference type="Gene3D" id="1.10.30.50">
    <property type="match status" value="1"/>
</dbReference>
<name>D5BYA5_NITHN</name>
<dbReference type="PANTHER" id="PTHR33877:SF2">
    <property type="entry name" value="OS07G0170200 PROTEIN"/>
    <property type="match status" value="1"/>
</dbReference>
<keyword evidence="2" id="KW-0255">Endonuclease</keyword>
<accession>D5BYA5</accession>
<dbReference type="eggNOG" id="COG1403">
    <property type="taxonomic scope" value="Bacteria"/>
</dbReference>
<dbReference type="HOGENOM" id="CLU_036716_0_0_6"/>
<dbReference type="CDD" id="cd00085">
    <property type="entry name" value="HNHc"/>
    <property type="match status" value="1"/>
</dbReference>
<feature type="domain" description="HNH nuclease" evidence="1">
    <location>
        <begin position="187"/>
        <end position="238"/>
    </location>
</feature>
<gene>
    <name evidence="2" type="ordered locus">Nhal_0914</name>
</gene>
<organism evidence="2 3">
    <name type="scientific">Nitrosococcus halophilus (strain Nc4)</name>
    <dbReference type="NCBI Taxonomy" id="472759"/>
    <lineage>
        <taxon>Bacteria</taxon>
        <taxon>Pseudomonadati</taxon>
        <taxon>Pseudomonadota</taxon>
        <taxon>Gammaproteobacteria</taxon>
        <taxon>Chromatiales</taxon>
        <taxon>Chromatiaceae</taxon>
        <taxon>Nitrosococcus</taxon>
    </lineage>
</organism>
<dbReference type="STRING" id="472759.Nhal_0914"/>
<dbReference type="EMBL" id="CP001798">
    <property type="protein sequence ID" value="ADE14088.1"/>
    <property type="molecule type" value="Genomic_DNA"/>
</dbReference>
<dbReference type="GO" id="GO:0004519">
    <property type="term" value="F:endonuclease activity"/>
    <property type="evidence" value="ECO:0007669"/>
    <property type="project" value="UniProtKB-KW"/>
</dbReference>
<dbReference type="NCBIfam" id="NF040563">
    <property type="entry name" value="guided_IscB"/>
    <property type="match status" value="1"/>
</dbReference>
<keyword evidence="2" id="KW-0378">Hydrolase</keyword>
<sequence>MNSVFVLDTDKTPLMPCRPSRARRLLRDGRAAVFRMQPFTVILKYRVVPTPQPVEFKVDPGSKTTGMALVGHFSVQGRVVLWAANLMHRGQSVRDRLERRRLLRRGRRGRKTRYRAPRFLNRTRPQGWLAPSLRSRVENVSTWFNRLLDRAPISACHIETVRFDLQKIQNPEISGVEYQQGELQGYEVREYVLEKWGRKCAYCHKTNIPLEIEHLVPRSRGGSHRVSNLTLACTPCNQKKNSKTAAEFGYPHLQTKANQPLKDAAAVNATRYAIGRAIQSIGLPTSFWSGGRTKKNRLSQGYAKDHWIDAACVGESGEQVTLAEGDRPLQIKATGRGTRQVVRTDKYGFPRGKAGRCKRVKGFQTGDRVRLIQPKGKYEGAHTGILAGIRANGVFDIKAKAGKISANWKNFKLIQRGEGYDYGLSAV</sequence>
<dbReference type="InterPro" id="IPR003615">
    <property type="entry name" value="HNH_nuc"/>
</dbReference>
<reference evidence="3" key="1">
    <citation type="submission" date="2010-04" db="EMBL/GenBank/DDBJ databases">
        <title>Complete genome sequence of Nitrosococcus halophilus Nc4, a salt-adapted, aerobic obligate ammonia-oxidizing sulfur purple bacterium.</title>
        <authorList>
            <consortium name="US DOE Joint Genome Institute"/>
            <person name="Campbell M.A."/>
            <person name="Malfatti S.A."/>
            <person name="Chain P.S.G."/>
            <person name="Heidelberg J.F."/>
            <person name="Ward B.B."/>
            <person name="Klotz M.G."/>
        </authorList>
    </citation>
    <scope>NUCLEOTIDE SEQUENCE [LARGE SCALE GENOMIC DNA]</scope>
    <source>
        <strain evidence="3">Nc4</strain>
    </source>
</reference>
<dbReference type="Proteomes" id="UP000001844">
    <property type="component" value="Chromosome"/>
</dbReference>
<evidence type="ECO:0000313" key="3">
    <source>
        <dbReference type="Proteomes" id="UP000001844"/>
    </source>
</evidence>
<keyword evidence="3" id="KW-1185">Reference proteome</keyword>
<dbReference type="SMART" id="SM00507">
    <property type="entry name" value="HNHc"/>
    <property type="match status" value="1"/>
</dbReference>
<dbReference type="Pfam" id="PF14279">
    <property type="entry name" value="HNH_5"/>
    <property type="match status" value="1"/>
</dbReference>
<dbReference type="Pfam" id="PF14239">
    <property type="entry name" value="RRXRR"/>
    <property type="match status" value="1"/>
</dbReference>
<dbReference type="InterPro" id="IPR029471">
    <property type="entry name" value="HNH_5"/>
</dbReference>
<dbReference type="KEGG" id="nhl:Nhal_0914"/>
<proteinExistence type="predicted"/>
<dbReference type="InterPro" id="IPR025938">
    <property type="entry name" value="RRXRR_dom"/>
</dbReference>